<evidence type="ECO:0000256" key="1">
    <source>
        <dbReference type="ARBA" id="ARBA00023002"/>
    </source>
</evidence>
<dbReference type="InterPro" id="IPR011251">
    <property type="entry name" value="Luciferase-like_dom"/>
</dbReference>
<name>A0A8J3CD23_9PSEU</name>
<dbReference type="PANTHER" id="PTHR43244">
    <property type="match status" value="1"/>
</dbReference>
<evidence type="ECO:0000313" key="4">
    <source>
        <dbReference type="Proteomes" id="UP000637578"/>
    </source>
</evidence>
<dbReference type="Pfam" id="PF00296">
    <property type="entry name" value="Bac_luciferase"/>
    <property type="match status" value="1"/>
</dbReference>
<evidence type="ECO:0000259" key="2">
    <source>
        <dbReference type="Pfam" id="PF00296"/>
    </source>
</evidence>
<keyword evidence="1" id="KW-0560">Oxidoreductase</keyword>
<organism evidence="3 4">
    <name type="scientific">Longimycelium tulufanense</name>
    <dbReference type="NCBI Taxonomy" id="907463"/>
    <lineage>
        <taxon>Bacteria</taxon>
        <taxon>Bacillati</taxon>
        <taxon>Actinomycetota</taxon>
        <taxon>Actinomycetes</taxon>
        <taxon>Pseudonocardiales</taxon>
        <taxon>Pseudonocardiaceae</taxon>
        <taxon>Longimycelium</taxon>
    </lineage>
</organism>
<dbReference type="InterPro" id="IPR036661">
    <property type="entry name" value="Luciferase-like_sf"/>
</dbReference>
<protein>
    <submittedName>
        <fullName evidence="3">LLM class F420-dependent oxidoreductase</fullName>
    </submittedName>
</protein>
<accession>A0A8J3CD23</accession>
<dbReference type="InterPro" id="IPR019945">
    <property type="entry name" value="F420_G6P_DH-rel"/>
</dbReference>
<evidence type="ECO:0000313" key="3">
    <source>
        <dbReference type="EMBL" id="GGM76241.1"/>
    </source>
</evidence>
<dbReference type="GO" id="GO:0016705">
    <property type="term" value="F:oxidoreductase activity, acting on paired donors, with incorporation or reduction of molecular oxygen"/>
    <property type="evidence" value="ECO:0007669"/>
    <property type="project" value="InterPro"/>
</dbReference>
<proteinExistence type="predicted"/>
<dbReference type="CDD" id="cd01097">
    <property type="entry name" value="Tetrahydromethanopterin_reductase"/>
    <property type="match status" value="1"/>
</dbReference>
<dbReference type="Gene3D" id="3.20.20.30">
    <property type="entry name" value="Luciferase-like domain"/>
    <property type="match status" value="1"/>
</dbReference>
<dbReference type="Proteomes" id="UP000637578">
    <property type="component" value="Unassembled WGS sequence"/>
</dbReference>
<feature type="domain" description="Luciferase-like" evidence="2">
    <location>
        <begin position="9"/>
        <end position="293"/>
    </location>
</feature>
<comment type="caution">
    <text evidence="3">The sequence shown here is derived from an EMBL/GenBank/DDBJ whole genome shotgun (WGS) entry which is preliminary data.</text>
</comment>
<gene>
    <name evidence="3" type="ORF">GCM10012275_53750</name>
</gene>
<dbReference type="NCBIfam" id="TIGR03557">
    <property type="entry name" value="F420_G6P_family"/>
    <property type="match status" value="1"/>
</dbReference>
<keyword evidence="4" id="KW-1185">Reference proteome</keyword>
<dbReference type="SUPFAM" id="SSF51679">
    <property type="entry name" value="Bacterial luciferase-like"/>
    <property type="match status" value="1"/>
</dbReference>
<dbReference type="PANTHER" id="PTHR43244:SF1">
    <property type="entry name" value="5,10-METHYLENETETRAHYDROMETHANOPTERIN REDUCTASE"/>
    <property type="match status" value="1"/>
</dbReference>
<dbReference type="EMBL" id="BMMK01000036">
    <property type="protein sequence ID" value="GGM76241.1"/>
    <property type="molecule type" value="Genomic_DNA"/>
</dbReference>
<reference evidence="3" key="2">
    <citation type="submission" date="2020-09" db="EMBL/GenBank/DDBJ databases">
        <authorList>
            <person name="Sun Q."/>
            <person name="Zhou Y."/>
        </authorList>
    </citation>
    <scope>NUCLEOTIDE SEQUENCE</scope>
    <source>
        <strain evidence="3">CGMCC 4.5737</strain>
    </source>
</reference>
<dbReference type="InterPro" id="IPR050564">
    <property type="entry name" value="F420-G6PD/mer"/>
</dbReference>
<dbReference type="AlphaFoldDB" id="A0A8J3CD23"/>
<sequence>MVAIGYTLMTEQAGPKELVAHAIRAEAAGFDFEVASDHFFPWLDSQGHACHAWTMLGAAAHATSRVELMTYVTCPIMRYHPAVVAQQTATLDLLSDGRFLLGLGSGENLNEHVIGQGWPPVNIRHEMLVEAVEIIRRLLDGGYVDYRGTHFDVDSAKLWDPPRRHVPIGVAVSGRQSCRLFAPLADHMIAVEPRPELGRWWDAARQDEPRSRRIGQLPICFDHDRDAAVARAHDQFRWFSLGWKVMAELPGTAGFAAATESTRLEDVAEGIPCGDDPQRVIEAVRGFVDAGFTDVALVQIGGQHQEPFLDWAKKELLPALRAEFNAIAS</sequence>
<dbReference type="RefSeq" id="WP_189061208.1">
    <property type="nucleotide sequence ID" value="NZ_BMMK01000036.1"/>
</dbReference>
<reference evidence="3" key="1">
    <citation type="journal article" date="2014" name="Int. J. Syst. Evol. Microbiol.">
        <title>Complete genome sequence of Corynebacterium casei LMG S-19264T (=DSM 44701T), isolated from a smear-ripened cheese.</title>
        <authorList>
            <consortium name="US DOE Joint Genome Institute (JGI-PGF)"/>
            <person name="Walter F."/>
            <person name="Albersmeier A."/>
            <person name="Kalinowski J."/>
            <person name="Ruckert C."/>
        </authorList>
    </citation>
    <scope>NUCLEOTIDE SEQUENCE</scope>
    <source>
        <strain evidence="3">CGMCC 4.5737</strain>
    </source>
</reference>